<dbReference type="InterPro" id="IPR001841">
    <property type="entry name" value="Znf_RING"/>
</dbReference>
<proteinExistence type="predicted"/>
<dbReference type="CDD" id="cd16448">
    <property type="entry name" value="RING-H2"/>
    <property type="match status" value="1"/>
</dbReference>
<sequence>MSGLKHRLYTLLFWTVQSSTLNTVVEAQGFRPICKLPTLVVPLQYNSLSERYEEIISEEFPGAIPGETNNDGRRLKIDSTQQQLQVRGVDPLVATFDTDMWVTRGQGVEALALRDFRSNSHRLLQENDTLNKAMPRLYVRECRCRVIQPQKTFYCPLELTHCALPRWNSSLEVIPTCLSNPTERRVLKNTGMVILVWFSIITFCILFSGPGRSLFGFFLSFCIPGYNQRVVSRMIRKNPERAERFIRNNIRVRRTRLERRLRDAAPELLLEMQAAAAGVNNERLATMVAALQQTEDVEKATHPTSLHLNTHLYQVKGTPDPSTDEEEFEHNCIICFSHLTEGDRVGLLKCNHVFHAACLKSWLKMGRNVCPLCQTPNIAIPQYSNGSTRLDAGNHSDTQSETMPSSASGISGDADEA</sequence>
<evidence type="ECO:0000259" key="12">
    <source>
        <dbReference type="PROSITE" id="PS50089"/>
    </source>
</evidence>
<feature type="signal peptide" evidence="11">
    <location>
        <begin position="1"/>
        <end position="27"/>
    </location>
</feature>
<evidence type="ECO:0000256" key="8">
    <source>
        <dbReference type="PROSITE-ProRule" id="PRU00175"/>
    </source>
</evidence>
<dbReference type="SUPFAM" id="SSF57850">
    <property type="entry name" value="RING/U-box"/>
    <property type="match status" value="1"/>
</dbReference>
<evidence type="ECO:0000256" key="10">
    <source>
        <dbReference type="SAM" id="Phobius"/>
    </source>
</evidence>
<organism evidence="13">
    <name type="scientific">Phaeodactylum tricornutum</name>
    <name type="common">Diatom</name>
    <dbReference type="NCBI Taxonomy" id="2850"/>
    <lineage>
        <taxon>Eukaryota</taxon>
        <taxon>Sar</taxon>
        <taxon>Stramenopiles</taxon>
        <taxon>Ochrophyta</taxon>
        <taxon>Bacillariophyta</taxon>
        <taxon>Bacillariophyceae</taxon>
        <taxon>Bacillariophycidae</taxon>
        <taxon>Naviculales</taxon>
        <taxon>Phaeodactylaceae</taxon>
        <taxon>Phaeodactylum</taxon>
    </lineage>
</organism>
<evidence type="ECO:0000256" key="3">
    <source>
        <dbReference type="ARBA" id="ARBA00022679"/>
    </source>
</evidence>
<feature type="compositionally biased region" description="Polar residues" evidence="9">
    <location>
        <begin position="395"/>
        <end position="409"/>
    </location>
</feature>
<keyword evidence="11" id="KW-0732">Signal</keyword>
<keyword evidence="7" id="KW-0862">Zinc</keyword>
<protein>
    <recommendedName>
        <fullName evidence="2">RING-type E3 ubiquitin transferase</fullName>
        <ecNumber evidence="2">2.3.2.27</ecNumber>
    </recommendedName>
</protein>
<evidence type="ECO:0000256" key="2">
    <source>
        <dbReference type="ARBA" id="ARBA00012483"/>
    </source>
</evidence>
<dbReference type="EMBL" id="OU594952">
    <property type="protein sequence ID" value="CAG9279222.1"/>
    <property type="molecule type" value="Genomic_DNA"/>
</dbReference>
<keyword evidence="4" id="KW-0479">Metal-binding</keyword>
<gene>
    <name evidence="13" type="ORF">PTTT1_LOCUS9398</name>
</gene>
<keyword evidence="10" id="KW-0812">Transmembrane</keyword>
<evidence type="ECO:0000256" key="4">
    <source>
        <dbReference type="ARBA" id="ARBA00022723"/>
    </source>
</evidence>
<dbReference type="Gene3D" id="3.30.40.10">
    <property type="entry name" value="Zinc/RING finger domain, C3HC4 (zinc finger)"/>
    <property type="match status" value="1"/>
</dbReference>
<dbReference type="AlphaFoldDB" id="A0A8J9S473"/>
<keyword evidence="10" id="KW-1133">Transmembrane helix</keyword>
<dbReference type="Pfam" id="PF13639">
    <property type="entry name" value="zf-RING_2"/>
    <property type="match status" value="1"/>
</dbReference>
<evidence type="ECO:0000256" key="5">
    <source>
        <dbReference type="ARBA" id="ARBA00022771"/>
    </source>
</evidence>
<evidence type="ECO:0000256" key="9">
    <source>
        <dbReference type="SAM" id="MobiDB-lite"/>
    </source>
</evidence>
<feature type="domain" description="RING-type" evidence="12">
    <location>
        <begin position="332"/>
        <end position="374"/>
    </location>
</feature>
<evidence type="ECO:0000256" key="7">
    <source>
        <dbReference type="ARBA" id="ARBA00022833"/>
    </source>
</evidence>
<dbReference type="EC" id="2.3.2.27" evidence="2"/>
<dbReference type="SMART" id="SM01197">
    <property type="entry name" value="FANCL_C"/>
    <property type="match status" value="1"/>
</dbReference>
<feature type="chain" id="PRO_5035440090" description="RING-type E3 ubiquitin transferase" evidence="11">
    <location>
        <begin position="28"/>
        <end position="417"/>
    </location>
</feature>
<dbReference type="PANTHER" id="PTHR22937:SF65">
    <property type="entry name" value="E3 UBIQUITIN-PROTEIN LIGASE ARK2C"/>
    <property type="match status" value="1"/>
</dbReference>
<dbReference type="Proteomes" id="UP000836788">
    <property type="component" value="Chromosome 11"/>
</dbReference>
<dbReference type="SMART" id="SM00184">
    <property type="entry name" value="RING"/>
    <property type="match status" value="1"/>
</dbReference>
<evidence type="ECO:0000256" key="1">
    <source>
        <dbReference type="ARBA" id="ARBA00000900"/>
    </source>
</evidence>
<dbReference type="GO" id="GO:0008270">
    <property type="term" value="F:zinc ion binding"/>
    <property type="evidence" value="ECO:0007669"/>
    <property type="project" value="UniProtKB-KW"/>
</dbReference>
<evidence type="ECO:0000256" key="11">
    <source>
        <dbReference type="SAM" id="SignalP"/>
    </source>
</evidence>
<keyword evidence="6" id="KW-0833">Ubl conjugation pathway</keyword>
<feature type="transmembrane region" description="Helical" evidence="10">
    <location>
        <begin position="190"/>
        <end position="208"/>
    </location>
</feature>
<accession>A0A8J9S473</accession>
<keyword evidence="3" id="KW-0808">Transferase</keyword>
<evidence type="ECO:0000256" key="6">
    <source>
        <dbReference type="ARBA" id="ARBA00022786"/>
    </source>
</evidence>
<dbReference type="GO" id="GO:0061630">
    <property type="term" value="F:ubiquitin protein ligase activity"/>
    <property type="evidence" value="ECO:0007669"/>
    <property type="project" value="UniProtKB-EC"/>
</dbReference>
<reference evidence="13" key="1">
    <citation type="submission" date="2022-02" db="EMBL/GenBank/DDBJ databases">
        <authorList>
            <person name="Giguere J D."/>
        </authorList>
    </citation>
    <scope>NUCLEOTIDE SEQUENCE</scope>
    <source>
        <strain evidence="13">CCAP 1055/1</strain>
    </source>
</reference>
<evidence type="ECO:0000313" key="13">
    <source>
        <dbReference type="EMBL" id="CAG9279222.1"/>
    </source>
</evidence>
<dbReference type="PANTHER" id="PTHR22937">
    <property type="entry name" value="E3 UBIQUITIN-PROTEIN LIGASE RNF165"/>
    <property type="match status" value="1"/>
</dbReference>
<keyword evidence="10" id="KW-0472">Membrane</keyword>
<dbReference type="InterPro" id="IPR045191">
    <property type="entry name" value="MBR1/2-like"/>
</dbReference>
<dbReference type="InterPro" id="IPR011016">
    <property type="entry name" value="Znf_RING-CH"/>
</dbReference>
<dbReference type="SMART" id="SM00744">
    <property type="entry name" value="RINGv"/>
    <property type="match status" value="1"/>
</dbReference>
<feature type="region of interest" description="Disordered" evidence="9">
    <location>
        <begin position="384"/>
        <end position="417"/>
    </location>
</feature>
<dbReference type="InterPro" id="IPR013083">
    <property type="entry name" value="Znf_RING/FYVE/PHD"/>
</dbReference>
<comment type="catalytic activity">
    <reaction evidence="1">
        <text>S-ubiquitinyl-[E2 ubiquitin-conjugating enzyme]-L-cysteine + [acceptor protein]-L-lysine = [E2 ubiquitin-conjugating enzyme]-L-cysteine + N(6)-ubiquitinyl-[acceptor protein]-L-lysine.</text>
        <dbReference type="EC" id="2.3.2.27"/>
    </reaction>
</comment>
<dbReference type="PROSITE" id="PS50089">
    <property type="entry name" value="ZF_RING_2"/>
    <property type="match status" value="1"/>
</dbReference>
<name>A0A8J9S473_PHATR</name>
<keyword evidence="5 8" id="KW-0863">Zinc-finger</keyword>